<dbReference type="GO" id="GO:0016787">
    <property type="term" value="F:hydrolase activity"/>
    <property type="evidence" value="ECO:0007669"/>
    <property type="project" value="UniProtKB-KW"/>
</dbReference>
<comment type="subcellular location">
    <subcellularLocation>
        <location evidence="7">Cell membrane</location>
        <topology evidence="7">Single-pass membrane protein</topology>
    </subcellularLocation>
</comment>
<keyword evidence="3 7" id="KW-0378">Hydrolase</keyword>
<dbReference type="RefSeq" id="WP_106010316.1">
    <property type="nucleotide sequence ID" value="NZ_JALCRC010000001.1"/>
</dbReference>
<name>A0A2T0BGY6_9CLOT</name>
<dbReference type="Gene3D" id="3.30.1370.10">
    <property type="entry name" value="K Homology domain, type 1"/>
    <property type="match status" value="1"/>
</dbReference>
<dbReference type="PROSITE" id="PS50084">
    <property type="entry name" value="KH_TYPE_1"/>
    <property type="match status" value="1"/>
</dbReference>
<dbReference type="InterPro" id="IPR004088">
    <property type="entry name" value="KH_dom_type_1"/>
</dbReference>
<keyword evidence="4 7" id="KW-0694">RNA-binding</keyword>
<dbReference type="InterPro" id="IPR006675">
    <property type="entry name" value="HDIG_dom"/>
</dbReference>
<dbReference type="InterPro" id="IPR017705">
    <property type="entry name" value="Ribonuclease_Y"/>
</dbReference>
<dbReference type="CDD" id="cd22431">
    <property type="entry name" value="KH-I_RNaseY"/>
    <property type="match status" value="1"/>
</dbReference>
<dbReference type="GO" id="GO:0006402">
    <property type="term" value="P:mRNA catabolic process"/>
    <property type="evidence" value="ECO:0007669"/>
    <property type="project" value="UniProtKB-UniRule"/>
</dbReference>
<keyword evidence="7" id="KW-1133">Transmembrane helix</keyword>
<proteinExistence type="inferred from homology"/>
<dbReference type="InterPro" id="IPR006674">
    <property type="entry name" value="HD_domain"/>
</dbReference>
<organism evidence="11 12">
    <name type="scientific">Clostridium luticellarii</name>
    <dbReference type="NCBI Taxonomy" id="1691940"/>
    <lineage>
        <taxon>Bacteria</taxon>
        <taxon>Bacillati</taxon>
        <taxon>Bacillota</taxon>
        <taxon>Clostridia</taxon>
        <taxon>Eubacteriales</taxon>
        <taxon>Clostridiaceae</taxon>
        <taxon>Clostridium</taxon>
    </lineage>
</organism>
<evidence type="ECO:0000256" key="2">
    <source>
        <dbReference type="ARBA" id="ARBA00022759"/>
    </source>
</evidence>
<dbReference type="PANTHER" id="PTHR12826:SF15">
    <property type="entry name" value="RIBONUCLEASE Y"/>
    <property type="match status" value="1"/>
</dbReference>
<dbReference type="AlphaFoldDB" id="A0A2T0BGY6"/>
<keyword evidence="7" id="KW-0472">Membrane</keyword>
<evidence type="ECO:0000256" key="7">
    <source>
        <dbReference type="HAMAP-Rule" id="MF_00335"/>
    </source>
</evidence>
<dbReference type="OrthoDB" id="9803205at2"/>
<evidence type="ECO:0000259" key="10">
    <source>
        <dbReference type="PROSITE" id="PS51831"/>
    </source>
</evidence>
<keyword evidence="2 7" id="KW-0255">Endonuclease</keyword>
<feature type="coiled-coil region" evidence="9">
    <location>
        <begin position="27"/>
        <end position="140"/>
    </location>
</feature>
<dbReference type="EC" id="3.1.-.-" evidence="7 8"/>
<dbReference type="InterPro" id="IPR004087">
    <property type="entry name" value="KH_dom"/>
</dbReference>
<dbReference type="SUPFAM" id="SSF54791">
    <property type="entry name" value="Eukaryotic type KH-domain (KH-domain type I)"/>
    <property type="match status" value="1"/>
</dbReference>
<dbReference type="SMART" id="SM00322">
    <property type="entry name" value="KH"/>
    <property type="match status" value="1"/>
</dbReference>
<dbReference type="HAMAP" id="MF_00335">
    <property type="entry name" value="RNase_Y"/>
    <property type="match status" value="1"/>
</dbReference>
<sequence>MNSIIIYEIIAGIIIAAALFVQFSIIKNKANVIKAQAQEESNRLKDEAMREAESRKKEAIIEAKEEIHKLRNDVEKESRDRRNEVQRLERRLIQREESLDKKNDAFEKREISLEKKQQEINKLQAKVDELYQKQREELERLSGLSSEEAKSILLEKVSKEIKHESAMMIKETETKAKEEADKKAREIITCAIQRCAADHVAETTVHVVTLPNDEMKGRIIGREGRNIRALETLTGVDLIIDDTPEAVILSGFDPIRREVARIALEKLIIDGRIHPARIEEMVEKAEKELESDIKEEGEQATFETGVHGLHVELIRLLGRLKYRTSYGQNVLKHSIEVAYLAGLMASEIGIDPSVAKRAGLLHDIGKAVDHEMEGPHAIIGAEVAKKYRESPTIVNAIAAHHGDVEFQSLEAVLVQAADAISAARPGARRETLEAYIKRLEKLEEIANTCEGVEKSYAIQAGRELRIMVKPEDIDDAGAFEMARKIVKKIEEELEYPGQIKVNVIRETRAIEYAK</sequence>
<dbReference type="InterPro" id="IPR003607">
    <property type="entry name" value="HD/PDEase_dom"/>
</dbReference>
<keyword evidence="7" id="KW-1003">Cell membrane</keyword>
<dbReference type="PROSITE" id="PS51831">
    <property type="entry name" value="HD"/>
    <property type="match status" value="1"/>
</dbReference>
<evidence type="ECO:0000256" key="8">
    <source>
        <dbReference type="NCBIfam" id="TIGR03319"/>
    </source>
</evidence>
<comment type="similarity">
    <text evidence="5 7">Belongs to the RNase Y family.</text>
</comment>
<evidence type="ECO:0000256" key="9">
    <source>
        <dbReference type="SAM" id="Coils"/>
    </source>
</evidence>
<feature type="domain" description="HD" evidence="10">
    <location>
        <begin position="330"/>
        <end position="423"/>
    </location>
</feature>
<dbReference type="SUPFAM" id="SSF109604">
    <property type="entry name" value="HD-domain/PDEase-like"/>
    <property type="match status" value="1"/>
</dbReference>
<dbReference type="GO" id="GO:0005886">
    <property type="term" value="C:plasma membrane"/>
    <property type="evidence" value="ECO:0007669"/>
    <property type="project" value="UniProtKB-SubCell"/>
</dbReference>
<dbReference type="NCBIfam" id="TIGR00277">
    <property type="entry name" value="HDIG"/>
    <property type="match status" value="1"/>
</dbReference>
<dbReference type="Pfam" id="PF00013">
    <property type="entry name" value="KH_1"/>
    <property type="match status" value="1"/>
</dbReference>
<keyword evidence="7" id="KW-0812">Transmembrane</keyword>
<comment type="function">
    <text evidence="7">Endoribonuclease that initiates mRNA decay.</text>
</comment>
<dbReference type="Gene3D" id="1.10.3210.10">
    <property type="entry name" value="Hypothetical protein af1432"/>
    <property type="match status" value="1"/>
</dbReference>
<dbReference type="GO" id="GO:0004521">
    <property type="term" value="F:RNA endonuclease activity"/>
    <property type="evidence" value="ECO:0007669"/>
    <property type="project" value="UniProtKB-UniRule"/>
</dbReference>
<keyword evidence="12" id="KW-1185">Reference proteome</keyword>
<evidence type="ECO:0000256" key="4">
    <source>
        <dbReference type="ARBA" id="ARBA00022884"/>
    </source>
</evidence>
<dbReference type="FunFam" id="3.30.1370.10:FF:000006">
    <property type="entry name" value="Ribonuclease Y"/>
    <property type="match status" value="1"/>
</dbReference>
<gene>
    <name evidence="7 11" type="primary">rny</name>
    <name evidence="11" type="ORF">CLLU_27230</name>
</gene>
<dbReference type="InterPro" id="IPR036612">
    <property type="entry name" value="KH_dom_type_1_sf"/>
</dbReference>
<dbReference type="Pfam" id="PF01966">
    <property type="entry name" value="HD"/>
    <property type="match status" value="1"/>
</dbReference>
<keyword evidence="1 7" id="KW-0540">Nuclease</keyword>
<comment type="caution">
    <text evidence="11">The sequence shown here is derived from an EMBL/GenBank/DDBJ whole genome shotgun (WGS) entry which is preliminary data.</text>
</comment>
<evidence type="ECO:0000256" key="3">
    <source>
        <dbReference type="ARBA" id="ARBA00022801"/>
    </source>
</evidence>
<dbReference type="CDD" id="cd00077">
    <property type="entry name" value="HDc"/>
    <property type="match status" value="1"/>
</dbReference>
<dbReference type="Pfam" id="PF12072">
    <property type="entry name" value="RNase_Y_N"/>
    <property type="match status" value="1"/>
</dbReference>
<accession>A0A2T0BGY6</accession>
<protein>
    <recommendedName>
        <fullName evidence="6 7">Ribonuclease Y</fullName>
        <shortName evidence="7">RNase Y</shortName>
        <ecNumber evidence="7 8">3.1.-.-</ecNumber>
    </recommendedName>
</protein>
<feature type="transmembrane region" description="Helical" evidence="7">
    <location>
        <begin position="6"/>
        <end position="26"/>
    </location>
</feature>
<dbReference type="GO" id="GO:0003723">
    <property type="term" value="F:RNA binding"/>
    <property type="evidence" value="ECO:0007669"/>
    <property type="project" value="UniProtKB-UniRule"/>
</dbReference>
<dbReference type="FunFam" id="1.10.3210.10:FF:000003">
    <property type="entry name" value="Ribonuclease Y"/>
    <property type="match status" value="1"/>
</dbReference>
<evidence type="ECO:0000256" key="1">
    <source>
        <dbReference type="ARBA" id="ARBA00022722"/>
    </source>
</evidence>
<dbReference type="SMART" id="SM00471">
    <property type="entry name" value="HDc"/>
    <property type="match status" value="1"/>
</dbReference>
<dbReference type="EMBL" id="PVXP01000048">
    <property type="protein sequence ID" value="PRR83103.1"/>
    <property type="molecule type" value="Genomic_DNA"/>
</dbReference>
<dbReference type="NCBIfam" id="TIGR03319">
    <property type="entry name" value="RNase_Y"/>
    <property type="match status" value="1"/>
</dbReference>
<dbReference type="PANTHER" id="PTHR12826">
    <property type="entry name" value="RIBONUCLEASE Y"/>
    <property type="match status" value="1"/>
</dbReference>
<evidence type="ECO:0000256" key="6">
    <source>
        <dbReference type="ARBA" id="ARBA00073072"/>
    </source>
</evidence>
<keyword evidence="9" id="KW-0175">Coiled coil</keyword>
<reference evidence="11 12" key="1">
    <citation type="submission" date="2018-03" db="EMBL/GenBank/DDBJ databases">
        <title>Genome sequence of Clostridium luticellarii DSM 29923.</title>
        <authorList>
            <person name="Poehlein A."/>
            <person name="Daniel R."/>
        </authorList>
    </citation>
    <scope>NUCLEOTIDE SEQUENCE [LARGE SCALE GENOMIC DNA]</scope>
    <source>
        <strain evidence="11 12">DSM 29923</strain>
    </source>
</reference>
<evidence type="ECO:0000313" key="12">
    <source>
        <dbReference type="Proteomes" id="UP000237798"/>
    </source>
</evidence>
<dbReference type="InterPro" id="IPR022711">
    <property type="entry name" value="RNase_Y_N"/>
</dbReference>
<evidence type="ECO:0000256" key="5">
    <source>
        <dbReference type="ARBA" id="ARBA00061537"/>
    </source>
</evidence>
<dbReference type="Proteomes" id="UP000237798">
    <property type="component" value="Unassembled WGS sequence"/>
</dbReference>
<evidence type="ECO:0000313" key="11">
    <source>
        <dbReference type="EMBL" id="PRR83103.1"/>
    </source>
</evidence>